<dbReference type="EC" id="1.1.1.79" evidence="4"/>
<evidence type="ECO:0000256" key="2">
    <source>
        <dbReference type="ARBA" id="ARBA00023002"/>
    </source>
</evidence>
<reference evidence="9 10" key="1">
    <citation type="submission" date="2019-04" db="EMBL/GenBank/DDBJ databases">
        <title>An improved genome assembly and genetic linkage map for asparagus bean, Vigna unguiculata ssp. sesquipedialis.</title>
        <authorList>
            <person name="Xia Q."/>
            <person name="Zhang R."/>
            <person name="Dong Y."/>
        </authorList>
    </citation>
    <scope>NUCLEOTIDE SEQUENCE [LARGE SCALE GENOMIC DNA]</scope>
    <source>
        <tissue evidence="9">Leaf</tissue>
    </source>
</reference>
<proteinExistence type="inferred from homology"/>
<evidence type="ECO:0000259" key="8">
    <source>
        <dbReference type="Pfam" id="PF02826"/>
    </source>
</evidence>
<dbReference type="GO" id="GO:0005829">
    <property type="term" value="C:cytosol"/>
    <property type="evidence" value="ECO:0007669"/>
    <property type="project" value="TreeGrafter"/>
</dbReference>
<evidence type="ECO:0000313" key="10">
    <source>
        <dbReference type="Proteomes" id="UP000501690"/>
    </source>
</evidence>
<keyword evidence="10" id="KW-1185">Reference proteome</keyword>
<dbReference type="GO" id="GO:0016618">
    <property type="term" value="F:hydroxypyruvate reductase [NAD(P)H] activity"/>
    <property type="evidence" value="ECO:0007669"/>
    <property type="project" value="UniProtKB-ARBA"/>
</dbReference>
<dbReference type="CDD" id="cd12156">
    <property type="entry name" value="HPPR"/>
    <property type="match status" value="1"/>
</dbReference>
<evidence type="ECO:0000256" key="5">
    <source>
        <dbReference type="RuleBase" id="RU003719"/>
    </source>
</evidence>
<dbReference type="GO" id="GO:0009853">
    <property type="term" value="P:photorespiration"/>
    <property type="evidence" value="ECO:0007669"/>
    <property type="project" value="UniProtKB-ARBA"/>
</dbReference>
<evidence type="ECO:0000256" key="1">
    <source>
        <dbReference type="ARBA" id="ARBA00022857"/>
    </source>
</evidence>
<dbReference type="Proteomes" id="UP000501690">
    <property type="component" value="Linkage Group LG8"/>
</dbReference>
<feature type="domain" description="D-isomer specific 2-hydroxyacid dehydrogenase catalytic" evidence="7">
    <location>
        <begin position="164"/>
        <end position="437"/>
    </location>
</feature>
<gene>
    <name evidence="9" type="ORF">DEO72_LG8g876</name>
</gene>
<evidence type="ECO:0000256" key="6">
    <source>
        <dbReference type="SAM" id="SignalP"/>
    </source>
</evidence>
<sequence>MRTISSLNSKKIIFVIVVRVVCCLHQSVHFEESEDGEQFVMFEKAPVENKMALMKSLIAYEEGTCWKARLGADCNLTKENYIFDIPVWLTDESTRDKKFIRLTNKLFILKLISSGAQPSMAMEDKHNLKDNKELQPLLVFGPPTIFPIFEAQNSHNYRFIKAFSSQVSLHQFLTQQKVDPSSIQAILCNPVQKVTADAIRLLPSLRIIVTSSAGTDHIDLVECSRHSIQVVSAAGDHAGDVADMAVGLLLDVVCKISAADRHVRKWGPSMPFNLSFGSKLKGKRVGIVGLGKIGTAVAERLEAFGCKMMYNSRNEKPFVSYPFYSNVVELAGDSDVLVLCCSLNEETRHMVNREVMLALGKNGFIVNVGRGALIDEKELVQCLMEGEIGGAGLDVFENEPIVPNDLFALDNVVLSPHASSFTSNGFNECCKLAAEALQVFFSSN</sequence>
<feature type="signal peptide" evidence="6">
    <location>
        <begin position="1"/>
        <end position="23"/>
    </location>
</feature>
<dbReference type="Pfam" id="PF02826">
    <property type="entry name" value="2-Hacid_dh_C"/>
    <property type="match status" value="1"/>
</dbReference>
<dbReference type="AlphaFoldDB" id="A0A4D6MQB4"/>
<feature type="domain" description="D-isomer specific 2-hydroxyacid dehydrogenase NAD-binding" evidence="8">
    <location>
        <begin position="247"/>
        <end position="418"/>
    </location>
</feature>
<evidence type="ECO:0000313" key="9">
    <source>
        <dbReference type="EMBL" id="QCE02861.1"/>
    </source>
</evidence>
<dbReference type="InterPro" id="IPR006139">
    <property type="entry name" value="D-isomer_2_OHA_DH_cat_dom"/>
</dbReference>
<dbReference type="InterPro" id="IPR050223">
    <property type="entry name" value="D-isomer_2-hydroxyacid_DH"/>
</dbReference>
<organism evidence="9 10">
    <name type="scientific">Vigna unguiculata</name>
    <name type="common">Cowpea</name>
    <dbReference type="NCBI Taxonomy" id="3917"/>
    <lineage>
        <taxon>Eukaryota</taxon>
        <taxon>Viridiplantae</taxon>
        <taxon>Streptophyta</taxon>
        <taxon>Embryophyta</taxon>
        <taxon>Tracheophyta</taxon>
        <taxon>Spermatophyta</taxon>
        <taxon>Magnoliopsida</taxon>
        <taxon>eudicotyledons</taxon>
        <taxon>Gunneridae</taxon>
        <taxon>Pentapetalae</taxon>
        <taxon>rosids</taxon>
        <taxon>fabids</taxon>
        <taxon>Fabales</taxon>
        <taxon>Fabaceae</taxon>
        <taxon>Papilionoideae</taxon>
        <taxon>50 kb inversion clade</taxon>
        <taxon>NPAAA clade</taxon>
        <taxon>indigoferoid/millettioid clade</taxon>
        <taxon>Phaseoleae</taxon>
        <taxon>Vigna</taxon>
    </lineage>
</organism>
<dbReference type="InterPro" id="IPR006140">
    <property type="entry name" value="D-isomer_DH_NAD-bd"/>
</dbReference>
<dbReference type="SUPFAM" id="SSF52283">
    <property type="entry name" value="Formate/glycerate dehydrogenase catalytic domain-like"/>
    <property type="match status" value="1"/>
</dbReference>
<keyword evidence="2 5" id="KW-0560">Oxidoreductase</keyword>
<keyword evidence="1" id="KW-0521">NADP</keyword>
<dbReference type="EMBL" id="CP039352">
    <property type="protein sequence ID" value="QCE02861.1"/>
    <property type="molecule type" value="Genomic_DNA"/>
</dbReference>
<comment type="similarity">
    <text evidence="5">Belongs to the D-isomer specific 2-hydroxyacid dehydrogenase family.</text>
</comment>
<name>A0A4D6MQB4_VIGUN</name>
<accession>A0A4D6MQB4</accession>
<keyword evidence="3" id="KW-0520">NAD</keyword>
<keyword evidence="9" id="KW-0670">Pyruvate</keyword>
<dbReference type="GO" id="GO:0051287">
    <property type="term" value="F:NAD binding"/>
    <property type="evidence" value="ECO:0007669"/>
    <property type="project" value="InterPro"/>
</dbReference>
<dbReference type="FunFam" id="3.40.50.720:FF:000213">
    <property type="entry name" value="Putative 2-hydroxyacid dehydrogenase"/>
    <property type="match status" value="1"/>
</dbReference>
<evidence type="ECO:0000256" key="4">
    <source>
        <dbReference type="ARBA" id="ARBA00066661"/>
    </source>
</evidence>
<protein>
    <recommendedName>
        <fullName evidence="4">glyoxylate reductase (NADP(+))</fullName>
        <ecNumber evidence="4">1.1.1.79</ecNumber>
    </recommendedName>
</protein>
<dbReference type="SUPFAM" id="SSF51735">
    <property type="entry name" value="NAD(P)-binding Rossmann-fold domains"/>
    <property type="match status" value="1"/>
</dbReference>
<feature type="chain" id="PRO_5020023708" description="glyoxylate reductase (NADP(+))" evidence="6">
    <location>
        <begin position="24"/>
        <end position="444"/>
    </location>
</feature>
<keyword evidence="6" id="KW-0732">Signal</keyword>
<dbReference type="GO" id="GO:0030267">
    <property type="term" value="F:glyoxylate reductase (NADPH) activity"/>
    <property type="evidence" value="ECO:0007669"/>
    <property type="project" value="UniProtKB-EC"/>
</dbReference>
<evidence type="ECO:0000259" key="7">
    <source>
        <dbReference type="Pfam" id="PF00389"/>
    </source>
</evidence>
<evidence type="ECO:0000256" key="3">
    <source>
        <dbReference type="ARBA" id="ARBA00023027"/>
    </source>
</evidence>
<dbReference type="PANTHER" id="PTHR10996:SF179">
    <property type="entry name" value="D-ISOMER SPECIFIC 2-HYDROXYACID DEHYDROGENASE FAMILY PROTEIN-RELATED"/>
    <property type="match status" value="1"/>
</dbReference>
<dbReference type="Pfam" id="PF00389">
    <property type="entry name" value="2-Hacid_dh"/>
    <property type="match status" value="1"/>
</dbReference>
<dbReference type="Gene3D" id="3.40.50.720">
    <property type="entry name" value="NAD(P)-binding Rossmann-like Domain"/>
    <property type="match status" value="2"/>
</dbReference>
<dbReference type="PANTHER" id="PTHR10996">
    <property type="entry name" value="2-HYDROXYACID DEHYDROGENASE-RELATED"/>
    <property type="match status" value="1"/>
</dbReference>
<dbReference type="InterPro" id="IPR036291">
    <property type="entry name" value="NAD(P)-bd_dom_sf"/>
</dbReference>